<protein>
    <recommendedName>
        <fullName evidence="1">MoaB/Mog domain-containing protein</fullName>
    </recommendedName>
</protein>
<feature type="non-terminal residue" evidence="2">
    <location>
        <position position="1"/>
    </location>
</feature>
<dbReference type="GO" id="GO:0061599">
    <property type="term" value="F:molybdopterin molybdotransferase activity"/>
    <property type="evidence" value="ECO:0007669"/>
    <property type="project" value="TreeGrafter"/>
</dbReference>
<feature type="non-terminal residue" evidence="2">
    <location>
        <position position="150"/>
    </location>
</feature>
<reference evidence="2" key="1">
    <citation type="journal article" date="2014" name="Front. Microbiol.">
        <title>High frequency of phylogenetically diverse reductive dehalogenase-homologous genes in deep subseafloor sedimentary metagenomes.</title>
        <authorList>
            <person name="Kawai M."/>
            <person name="Futagami T."/>
            <person name="Toyoda A."/>
            <person name="Takaki Y."/>
            <person name="Nishi S."/>
            <person name="Hori S."/>
            <person name="Arai W."/>
            <person name="Tsubouchi T."/>
            <person name="Morono Y."/>
            <person name="Uchiyama I."/>
            <person name="Ito T."/>
            <person name="Fujiyama A."/>
            <person name="Inagaki F."/>
            <person name="Takami H."/>
        </authorList>
    </citation>
    <scope>NUCLEOTIDE SEQUENCE</scope>
    <source>
        <strain evidence="2">Expedition CK06-06</strain>
    </source>
</reference>
<organism evidence="2">
    <name type="scientific">marine sediment metagenome</name>
    <dbReference type="NCBI Taxonomy" id="412755"/>
    <lineage>
        <taxon>unclassified sequences</taxon>
        <taxon>metagenomes</taxon>
        <taxon>ecological metagenomes</taxon>
    </lineage>
</organism>
<dbReference type="SUPFAM" id="SSF53218">
    <property type="entry name" value="Molybdenum cofactor biosynthesis proteins"/>
    <property type="match status" value="1"/>
</dbReference>
<dbReference type="InterPro" id="IPR036425">
    <property type="entry name" value="MoaB/Mog-like_dom_sf"/>
</dbReference>
<gene>
    <name evidence="2" type="ORF">S03H2_68928</name>
</gene>
<dbReference type="PANTHER" id="PTHR10192">
    <property type="entry name" value="MOLYBDOPTERIN BIOSYNTHESIS PROTEIN"/>
    <property type="match status" value="1"/>
</dbReference>
<dbReference type="InterPro" id="IPR038987">
    <property type="entry name" value="MoeA-like"/>
</dbReference>
<feature type="domain" description="MoaB/Mog" evidence="1">
    <location>
        <begin position="18"/>
        <end position="150"/>
    </location>
</feature>
<dbReference type="Gene3D" id="3.40.980.10">
    <property type="entry name" value="MoaB/Mog-like domain"/>
    <property type="match status" value="1"/>
</dbReference>
<dbReference type="InterPro" id="IPR001453">
    <property type="entry name" value="MoaB/Mog_dom"/>
</dbReference>
<dbReference type="GO" id="GO:0005829">
    <property type="term" value="C:cytosol"/>
    <property type="evidence" value="ECO:0007669"/>
    <property type="project" value="TreeGrafter"/>
</dbReference>
<evidence type="ECO:0000313" key="2">
    <source>
        <dbReference type="EMBL" id="GAH93179.1"/>
    </source>
</evidence>
<proteinExistence type="predicted"/>
<dbReference type="GO" id="GO:0006777">
    <property type="term" value="P:Mo-molybdopterin cofactor biosynthetic process"/>
    <property type="evidence" value="ECO:0007669"/>
    <property type="project" value="TreeGrafter"/>
</dbReference>
<dbReference type="SMART" id="SM00852">
    <property type="entry name" value="MoCF_biosynth"/>
    <property type="match status" value="1"/>
</dbReference>
<dbReference type="EMBL" id="BARU01045425">
    <property type="protein sequence ID" value="GAH93179.1"/>
    <property type="molecule type" value="Genomic_DNA"/>
</dbReference>
<comment type="caution">
    <text evidence="2">The sequence shown here is derived from an EMBL/GenBank/DDBJ whole genome shotgun (WGS) entry which is preliminary data.</text>
</comment>
<dbReference type="AlphaFoldDB" id="X1KSP1"/>
<name>X1KSP1_9ZZZZ</name>
<dbReference type="PANTHER" id="PTHR10192:SF16">
    <property type="entry name" value="MOLYBDOPTERIN MOLYBDENUMTRANSFERASE"/>
    <property type="match status" value="1"/>
</dbReference>
<sequence length="150" mass="16235">AIAMSSFTYISRMTKADTGSEIIEPKEKLKSESIIDCNSYIAEGMIRQWGGVPQRSPIVKSDKQKIERAISKALTSNDIIIVIAGSSAGSEDYTASVIKKMGKIIVHGVDLMPGKPVILAKIEKKPIIGLPGYPVSAFVILDIYVKELIA</sequence>
<evidence type="ECO:0000259" key="1">
    <source>
        <dbReference type="SMART" id="SM00852"/>
    </source>
</evidence>
<accession>X1KSP1</accession>
<dbReference type="Pfam" id="PF00994">
    <property type="entry name" value="MoCF_biosynth"/>
    <property type="match status" value="1"/>
</dbReference>